<reference evidence="2" key="1">
    <citation type="submission" date="2020-11" db="EMBL/GenBank/DDBJ databases">
        <authorList>
            <person name="Konstantinou D."/>
            <person name="Gkelis S."/>
            <person name="Popin R."/>
            <person name="Fewer D."/>
            <person name="Sivonen K."/>
        </authorList>
    </citation>
    <scope>NUCLEOTIDE SEQUENCE</scope>
    <source>
        <strain evidence="2">TAU-MAC 1115</strain>
    </source>
</reference>
<reference evidence="2" key="2">
    <citation type="journal article" date="2021" name="Mar. Drugs">
        <title>Genome Reduction and Secondary Metabolism of the Marine Sponge-Associated Cyanobacterium Leptothoe.</title>
        <authorList>
            <person name="Konstantinou D."/>
            <person name="Popin R.V."/>
            <person name="Fewer D.P."/>
            <person name="Sivonen K."/>
            <person name="Gkelis S."/>
        </authorList>
    </citation>
    <scope>NUCLEOTIDE SEQUENCE</scope>
    <source>
        <strain evidence="2">TAU-MAC 1115</strain>
    </source>
</reference>
<proteinExistence type="predicted"/>
<sequence>MPLLHRCMTKATTAEGDDIRRSFNWVTARRGILKVYDDHLELGPWHLPYSDFDEAILFSVRQTFIPGYVLKVKTRDTIYQFGLNYNRFWKKDLPFPVERRSMKLKLSWFSIVIRTISLMALSYLIWQHFTS</sequence>
<dbReference type="Proteomes" id="UP000717364">
    <property type="component" value="Unassembled WGS sequence"/>
</dbReference>
<protein>
    <submittedName>
        <fullName evidence="2">Uncharacterized protein</fullName>
    </submittedName>
</protein>
<gene>
    <name evidence="2" type="ORF">IXB50_04655</name>
</gene>
<dbReference type="RefSeq" id="WP_215607783.1">
    <property type="nucleotide sequence ID" value="NZ_JADOES010000006.1"/>
</dbReference>
<comment type="caution">
    <text evidence="2">The sequence shown here is derived from an EMBL/GenBank/DDBJ whole genome shotgun (WGS) entry which is preliminary data.</text>
</comment>
<dbReference type="AlphaFoldDB" id="A0A947GH34"/>
<keyword evidence="1" id="KW-0472">Membrane</keyword>
<evidence type="ECO:0000313" key="3">
    <source>
        <dbReference type="Proteomes" id="UP000717364"/>
    </source>
</evidence>
<dbReference type="EMBL" id="JADOES010000006">
    <property type="protein sequence ID" value="MBT9314709.1"/>
    <property type="molecule type" value="Genomic_DNA"/>
</dbReference>
<organism evidence="2 3">
    <name type="scientific">Leptothoe spongobia TAU-MAC 1115</name>
    <dbReference type="NCBI Taxonomy" id="1967444"/>
    <lineage>
        <taxon>Bacteria</taxon>
        <taxon>Bacillati</taxon>
        <taxon>Cyanobacteriota</taxon>
        <taxon>Cyanophyceae</taxon>
        <taxon>Nodosilineales</taxon>
        <taxon>Cymatolegaceae</taxon>
        <taxon>Leptothoe</taxon>
        <taxon>Leptothoe spongobia</taxon>
    </lineage>
</organism>
<keyword evidence="1" id="KW-1133">Transmembrane helix</keyword>
<feature type="transmembrane region" description="Helical" evidence="1">
    <location>
        <begin position="106"/>
        <end position="126"/>
    </location>
</feature>
<keyword evidence="1" id="KW-0812">Transmembrane</keyword>
<accession>A0A947GH34</accession>
<evidence type="ECO:0000313" key="2">
    <source>
        <dbReference type="EMBL" id="MBT9314709.1"/>
    </source>
</evidence>
<name>A0A947GH34_9CYAN</name>
<evidence type="ECO:0000256" key="1">
    <source>
        <dbReference type="SAM" id="Phobius"/>
    </source>
</evidence>
<keyword evidence="3" id="KW-1185">Reference proteome</keyword>